<evidence type="ECO:0000313" key="2">
    <source>
        <dbReference type="EMBL" id="TDR89553.1"/>
    </source>
</evidence>
<protein>
    <submittedName>
        <fullName evidence="2">Uncharacterized protein</fullName>
    </submittedName>
</protein>
<dbReference type="EMBL" id="SNZR01000013">
    <property type="protein sequence ID" value="TDR89553.1"/>
    <property type="molecule type" value="Genomic_DNA"/>
</dbReference>
<name>A0A4R7BVT2_9HYPH</name>
<dbReference type="AlphaFoldDB" id="A0A4R7BVT2"/>
<reference evidence="2 3" key="1">
    <citation type="submission" date="2019-03" db="EMBL/GenBank/DDBJ databases">
        <title>Genomic Encyclopedia of Type Strains, Phase IV (KMG-IV): sequencing the most valuable type-strain genomes for metagenomic binning, comparative biology and taxonomic classification.</title>
        <authorList>
            <person name="Goeker M."/>
        </authorList>
    </citation>
    <scope>NUCLEOTIDE SEQUENCE [LARGE SCALE GENOMIC DNA]</scope>
    <source>
        <strain evidence="2 3">DSM 25903</strain>
    </source>
</reference>
<dbReference type="Proteomes" id="UP000295122">
    <property type="component" value="Unassembled WGS sequence"/>
</dbReference>
<comment type="caution">
    <text evidence="2">The sequence shown here is derived from an EMBL/GenBank/DDBJ whole genome shotgun (WGS) entry which is preliminary data.</text>
</comment>
<feature type="region of interest" description="Disordered" evidence="1">
    <location>
        <begin position="423"/>
        <end position="444"/>
    </location>
</feature>
<sequence length="444" mass="50879">MECRRSAKTRYFSRGNSIRSLQMAVGTKLTRRELYDLVWSTPMRTLAQQFGISDVGLKKSCDRHRVPTPPRGYWAQIEAGKKTKKAVFVEVDDARLNQIEVGTHALQLPEPVRHVIEVQRAERKQHAERRRAPKTIVEHEPIRDPHPKIKATARELRATKERSEIARAKAEGMCGVEIGQASIERAIFILDQMARAFEERGLPLVPIGNGMRVEVGPDSAILRLIERVRKVDHIPTAEEIEAEARRQKRLSRSWNDESTWFLGGYDRSYPEKDIIRTGQLSVQIEGYTEGVRRTWADGKLQTVEDLIPSIVDGTEILLAARKAAREAREEHARRWTELRRRRQLAQQRGEREKARLDFFERLGAVRQEATLLRDQLSQIRGSIGGASVSIDRMIDWGERRLASLEAQLDPLRIEETATNAKLFPSEEDDELFDPLGDPPDGHFW</sequence>
<gene>
    <name evidence="2" type="ORF">EV668_2384</name>
</gene>
<keyword evidence="3" id="KW-1185">Reference proteome</keyword>
<evidence type="ECO:0000256" key="1">
    <source>
        <dbReference type="SAM" id="MobiDB-lite"/>
    </source>
</evidence>
<accession>A0A4R7BVT2</accession>
<organism evidence="2 3">
    <name type="scientific">Enterovirga rhinocerotis</name>
    <dbReference type="NCBI Taxonomy" id="1339210"/>
    <lineage>
        <taxon>Bacteria</taxon>
        <taxon>Pseudomonadati</taxon>
        <taxon>Pseudomonadota</taxon>
        <taxon>Alphaproteobacteria</taxon>
        <taxon>Hyphomicrobiales</taxon>
        <taxon>Methylobacteriaceae</taxon>
        <taxon>Enterovirga</taxon>
    </lineage>
</organism>
<proteinExistence type="predicted"/>
<evidence type="ECO:0000313" key="3">
    <source>
        <dbReference type="Proteomes" id="UP000295122"/>
    </source>
</evidence>